<feature type="chain" id="PRO_5046948964" evidence="1">
    <location>
        <begin position="37"/>
        <end position="456"/>
    </location>
</feature>
<dbReference type="Gene3D" id="3.20.20.80">
    <property type="entry name" value="Glycosidases"/>
    <property type="match status" value="1"/>
</dbReference>
<keyword evidence="1" id="KW-0732">Signal</keyword>
<dbReference type="Proteomes" id="UP001595478">
    <property type="component" value="Unassembled WGS sequence"/>
</dbReference>
<dbReference type="EMBL" id="JBHRSW010000008">
    <property type="protein sequence ID" value="MFC3121299.1"/>
    <property type="molecule type" value="Genomic_DNA"/>
</dbReference>
<sequence>MSHQPFNLISRRAFMRSSLGCGCLFLASAYTQPARALTLQPSRHALYLPDKPMIAVDPSNPRWLRWTNGKPFFMSGPGDPESFLFRGERQSNGTYEGDQIALMNKVAEAGANCLWWVGMRSHGGDGGPLENMFVDGNPDKGINHAVLDQWEGWLAHAEKLGLVVSFYFYDDQVEVELGENSLSWQLDVSGNLHPQEAQMINEVVKRFSKYGNIIWGAMEVADKRGARFIPHLKAFSKHIRDVDPYSHPIAMSVGFAGDSFADYANDPNIDIYSIMKLERLSADEINQRGLGYYAAAEGRYVCNFAETHGYGKGETARIKNWATAMSGCYLQVHGHHVHNNTLQDLKDCALVSKFFEQCDFYSMQPNNRLARDKTKYVMAEIGKQYILYARESDKESTLACLEIPDGDYQALWVDCISGEFYRESMALKKAKRGMTRITKPKHFGAEVAVYLLRESI</sequence>
<dbReference type="InterPro" id="IPR006311">
    <property type="entry name" value="TAT_signal"/>
</dbReference>
<evidence type="ECO:0000313" key="3">
    <source>
        <dbReference type="Proteomes" id="UP001595478"/>
    </source>
</evidence>
<comment type="caution">
    <text evidence="2">The sequence shown here is derived from an EMBL/GenBank/DDBJ whole genome shotgun (WGS) entry which is preliminary data.</text>
</comment>
<dbReference type="RefSeq" id="WP_376919437.1">
    <property type="nucleotide sequence ID" value="NZ_JBHRSW010000008.1"/>
</dbReference>
<accession>A0ABV7FPK8</accession>
<organism evidence="2 3">
    <name type="scientific">Agaribacter flavus</name>
    <dbReference type="NCBI Taxonomy" id="1902781"/>
    <lineage>
        <taxon>Bacteria</taxon>
        <taxon>Pseudomonadati</taxon>
        <taxon>Pseudomonadota</taxon>
        <taxon>Gammaproteobacteria</taxon>
        <taxon>Alteromonadales</taxon>
        <taxon>Alteromonadaceae</taxon>
        <taxon>Agaribacter</taxon>
    </lineage>
</organism>
<name>A0ABV7FPK8_9ALTE</name>
<keyword evidence="3" id="KW-1185">Reference proteome</keyword>
<dbReference type="InterPro" id="IPR017853">
    <property type="entry name" value="GH"/>
</dbReference>
<gene>
    <name evidence="2" type="ORF">ACFOHL_06675</name>
</gene>
<evidence type="ECO:0000256" key="1">
    <source>
        <dbReference type="SAM" id="SignalP"/>
    </source>
</evidence>
<dbReference type="SUPFAM" id="SSF51445">
    <property type="entry name" value="(Trans)glycosidases"/>
    <property type="match status" value="1"/>
</dbReference>
<proteinExistence type="predicted"/>
<evidence type="ECO:0000313" key="2">
    <source>
        <dbReference type="EMBL" id="MFC3121299.1"/>
    </source>
</evidence>
<dbReference type="PROSITE" id="PS51318">
    <property type="entry name" value="TAT"/>
    <property type="match status" value="1"/>
</dbReference>
<reference evidence="3" key="1">
    <citation type="journal article" date="2019" name="Int. J. Syst. Evol. Microbiol.">
        <title>The Global Catalogue of Microorganisms (GCM) 10K type strain sequencing project: providing services to taxonomists for standard genome sequencing and annotation.</title>
        <authorList>
            <consortium name="The Broad Institute Genomics Platform"/>
            <consortium name="The Broad Institute Genome Sequencing Center for Infectious Disease"/>
            <person name="Wu L."/>
            <person name="Ma J."/>
        </authorList>
    </citation>
    <scope>NUCLEOTIDE SEQUENCE [LARGE SCALE GENOMIC DNA]</scope>
    <source>
        <strain evidence="3">KCTC 52473</strain>
    </source>
</reference>
<feature type="signal peptide" evidence="1">
    <location>
        <begin position="1"/>
        <end position="36"/>
    </location>
</feature>
<protein>
    <submittedName>
        <fullName evidence="2">Uncharacterized protein</fullName>
    </submittedName>
</protein>